<gene>
    <name evidence="1" type="ORF">g.167989</name>
</gene>
<proteinExistence type="predicted"/>
<organism evidence="1">
    <name type="scientific">Sipha flava</name>
    <name type="common">yellow sugarcane aphid</name>
    <dbReference type="NCBI Taxonomy" id="143950"/>
    <lineage>
        <taxon>Eukaryota</taxon>
        <taxon>Metazoa</taxon>
        <taxon>Ecdysozoa</taxon>
        <taxon>Arthropoda</taxon>
        <taxon>Hexapoda</taxon>
        <taxon>Insecta</taxon>
        <taxon>Pterygota</taxon>
        <taxon>Neoptera</taxon>
        <taxon>Paraneoptera</taxon>
        <taxon>Hemiptera</taxon>
        <taxon>Sternorrhyncha</taxon>
        <taxon>Aphidomorpha</taxon>
        <taxon>Aphidoidea</taxon>
        <taxon>Aphididae</taxon>
        <taxon>Sipha</taxon>
    </lineage>
</organism>
<sequence length="127" mass="14419">MRMRREVDRDAGNGFFFLNRKSFRAARTRTIVGTSFGGMRVHTHARARYMLWVRIRDSRCGGGGKRGWPAEEGTGTKTAWEVYVHTPAAGHRRLKIVCARPNGMQQRACMCVCMCVCVCVCLLPRRP</sequence>
<reference evidence="1" key="1">
    <citation type="submission" date="2018-04" db="EMBL/GenBank/DDBJ databases">
        <title>Transcriptome assembly of Sipha flava.</title>
        <authorList>
            <person name="Scully E.D."/>
            <person name="Geib S.M."/>
            <person name="Palmer N.A."/>
            <person name="Koch K."/>
            <person name="Bradshaw J."/>
            <person name="Heng-Moss T."/>
            <person name="Sarath G."/>
        </authorList>
    </citation>
    <scope>NUCLEOTIDE SEQUENCE</scope>
</reference>
<protein>
    <submittedName>
        <fullName evidence="1">Uncharacterized protein</fullName>
    </submittedName>
</protein>
<accession>A0A2S2QN65</accession>
<dbReference type="EMBL" id="GGMS01009379">
    <property type="protein sequence ID" value="MBY78582.1"/>
    <property type="molecule type" value="Transcribed_RNA"/>
</dbReference>
<evidence type="ECO:0000313" key="1">
    <source>
        <dbReference type="EMBL" id="MBY78582.1"/>
    </source>
</evidence>
<name>A0A2S2QN65_9HEMI</name>
<dbReference type="AlphaFoldDB" id="A0A2S2QN65"/>